<accession>A0A1I1MY68</accession>
<keyword evidence="2 5" id="KW-0689">Ribosomal protein</keyword>
<dbReference type="Proteomes" id="UP000199514">
    <property type="component" value="Unassembled WGS sequence"/>
</dbReference>
<dbReference type="PROSITE" id="PS00579">
    <property type="entry name" value="RIBOSOMAL_L29"/>
    <property type="match status" value="1"/>
</dbReference>
<dbReference type="Pfam" id="PF00831">
    <property type="entry name" value="Ribosomal_L29"/>
    <property type="match status" value="1"/>
</dbReference>
<organism evidence="7 8">
    <name type="scientific">Flexibacter flexilis DSM 6793</name>
    <dbReference type="NCBI Taxonomy" id="927664"/>
    <lineage>
        <taxon>Bacteria</taxon>
        <taxon>Pseudomonadati</taxon>
        <taxon>Bacteroidota</taxon>
        <taxon>Cytophagia</taxon>
        <taxon>Cytophagales</taxon>
        <taxon>Flexibacteraceae</taxon>
        <taxon>Flexibacter</taxon>
    </lineage>
</organism>
<evidence type="ECO:0000256" key="3">
    <source>
        <dbReference type="ARBA" id="ARBA00023274"/>
    </source>
</evidence>
<dbReference type="InterPro" id="IPR018254">
    <property type="entry name" value="Ribosomal_uL29_CS"/>
</dbReference>
<keyword evidence="8" id="KW-1185">Reference proteome</keyword>
<evidence type="ECO:0000256" key="6">
    <source>
        <dbReference type="SAM" id="Coils"/>
    </source>
</evidence>
<reference evidence="7 8" key="1">
    <citation type="submission" date="2016-10" db="EMBL/GenBank/DDBJ databases">
        <authorList>
            <person name="de Groot N.N."/>
        </authorList>
    </citation>
    <scope>NUCLEOTIDE SEQUENCE [LARGE SCALE GENOMIC DNA]</scope>
    <source>
        <strain evidence="7 8">DSM 6793</strain>
    </source>
</reference>
<gene>
    <name evidence="5" type="primary">rpmC</name>
    <name evidence="7" type="ORF">SAMN05421780_11177</name>
</gene>
<name>A0A1I1MY68_9BACT</name>
<dbReference type="Gene3D" id="1.10.287.310">
    <property type="match status" value="1"/>
</dbReference>
<dbReference type="GO" id="GO:1990904">
    <property type="term" value="C:ribonucleoprotein complex"/>
    <property type="evidence" value="ECO:0007669"/>
    <property type="project" value="UniProtKB-KW"/>
</dbReference>
<dbReference type="STRING" id="927664.SAMN05421780_11177"/>
<evidence type="ECO:0000256" key="4">
    <source>
        <dbReference type="ARBA" id="ARBA00035204"/>
    </source>
</evidence>
<dbReference type="HAMAP" id="MF_00374">
    <property type="entry name" value="Ribosomal_uL29"/>
    <property type="match status" value="1"/>
</dbReference>
<evidence type="ECO:0000313" key="8">
    <source>
        <dbReference type="Proteomes" id="UP000199514"/>
    </source>
</evidence>
<evidence type="ECO:0000256" key="5">
    <source>
        <dbReference type="HAMAP-Rule" id="MF_00374"/>
    </source>
</evidence>
<dbReference type="GO" id="GO:0005840">
    <property type="term" value="C:ribosome"/>
    <property type="evidence" value="ECO:0007669"/>
    <property type="project" value="UniProtKB-KW"/>
</dbReference>
<dbReference type="SUPFAM" id="SSF46561">
    <property type="entry name" value="Ribosomal protein L29 (L29p)"/>
    <property type="match status" value="1"/>
</dbReference>
<sequence>MAKKENFSALSADELRSRLSEEKARLDKIKFAHAVTPLTNPMEVRETRRNIARLNTELRKKELATA</sequence>
<evidence type="ECO:0000256" key="2">
    <source>
        <dbReference type="ARBA" id="ARBA00022980"/>
    </source>
</evidence>
<dbReference type="GO" id="GO:0003735">
    <property type="term" value="F:structural constituent of ribosome"/>
    <property type="evidence" value="ECO:0007669"/>
    <property type="project" value="InterPro"/>
</dbReference>
<proteinExistence type="inferred from homology"/>
<keyword evidence="3 5" id="KW-0687">Ribonucleoprotein</keyword>
<evidence type="ECO:0000313" key="7">
    <source>
        <dbReference type="EMBL" id="SFC88188.1"/>
    </source>
</evidence>
<dbReference type="InterPro" id="IPR001854">
    <property type="entry name" value="Ribosomal_uL29"/>
</dbReference>
<protein>
    <recommendedName>
        <fullName evidence="4 5">Large ribosomal subunit protein uL29</fullName>
    </recommendedName>
</protein>
<dbReference type="InterPro" id="IPR036049">
    <property type="entry name" value="Ribosomal_uL29_sf"/>
</dbReference>
<keyword evidence="6" id="KW-0175">Coiled coil</keyword>
<comment type="similarity">
    <text evidence="1 5">Belongs to the universal ribosomal protein uL29 family.</text>
</comment>
<evidence type="ECO:0000256" key="1">
    <source>
        <dbReference type="ARBA" id="ARBA00009254"/>
    </source>
</evidence>
<dbReference type="AlphaFoldDB" id="A0A1I1MY68"/>
<dbReference type="RefSeq" id="WP_091515702.1">
    <property type="nucleotide sequence ID" value="NZ_FOLE01000011.1"/>
</dbReference>
<feature type="coiled-coil region" evidence="6">
    <location>
        <begin position="12"/>
        <end position="64"/>
    </location>
</feature>
<dbReference type="GO" id="GO:0006412">
    <property type="term" value="P:translation"/>
    <property type="evidence" value="ECO:0007669"/>
    <property type="project" value="UniProtKB-UniRule"/>
</dbReference>
<dbReference type="NCBIfam" id="TIGR00012">
    <property type="entry name" value="L29"/>
    <property type="match status" value="1"/>
</dbReference>
<dbReference type="EMBL" id="FOLE01000011">
    <property type="protein sequence ID" value="SFC88188.1"/>
    <property type="molecule type" value="Genomic_DNA"/>
</dbReference>
<dbReference type="OrthoDB" id="5296761at2"/>